<keyword evidence="3" id="KW-1185">Reference proteome</keyword>
<proteinExistence type="predicted"/>
<dbReference type="Proteomes" id="UP000325081">
    <property type="component" value="Unassembled WGS sequence"/>
</dbReference>
<sequence>MARPFPNSITVQAMKKLNFLPGPITFLIALTALLSLFSLVSFLCGSAHGRSRRGNRRTVRLGGPKKPVIEKMSSKALLMAKMISWRKVQDEGEAQDSDSGKEEDADGVVWKKTIIKGEKCRPIDFSGKILYDADGNLLTDD</sequence>
<dbReference type="PANTHER" id="PTHR33237">
    <property type="entry name" value="F2P16.13 PROTEIN-RELATED"/>
    <property type="match status" value="1"/>
</dbReference>
<keyword evidence="1" id="KW-0472">Membrane</keyword>
<gene>
    <name evidence="2" type="ORF">STAS_19338</name>
</gene>
<name>A0A5A7QBC3_STRAF</name>
<feature type="transmembrane region" description="Helical" evidence="1">
    <location>
        <begin position="24"/>
        <end position="47"/>
    </location>
</feature>
<evidence type="ECO:0000313" key="2">
    <source>
        <dbReference type="EMBL" id="GER42549.1"/>
    </source>
</evidence>
<accession>A0A5A7QBC3</accession>
<dbReference type="EMBL" id="BKCP01006393">
    <property type="protein sequence ID" value="GER42549.1"/>
    <property type="molecule type" value="Genomic_DNA"/>
</dbReference>
<keyword evidence="1" id="KW-0812">Transmembrane</keyword>
<dbReference type="OrthoDB" id="674685at2759"/>
<comment type="caution">
    <text evidence="2">The sequence shown here is derived from an EMBL/GenBank/DDBJ whole genome shotgun (WGS) entry which is preliminary data.</text>
</comment>
<organism evidence="2 3">
    <name type="scientific">Striga asiatica</name>
    <name type="common">Asiatic witchweed</name>
    <name type="synonym">Buchnera asiatica</name>
    <dbReference type="NCBI Taxonomy" id="4170"/>
    <lineage>
        <taxon>Eukaryota</taxon>
        <taxon>Viridiplantae</taxon>
        <taxon>Streptophyta</taxon>
        <taxon>Embryophyta</taxon>
        <taxon>Tracheophyta</taxon>
        <taxon>Spermatophyta</taxon>
        <taxon>Magnoliopsida</taxon>
        <taxon>eudicotyledons</taxon>
        <taxon>Gunneridae</taxon>
        <taxon>Pentapetalae</taxon>
        <taxon>asterids</taxon>
        <taxon>lamiids</taxon>
        <taxon>Lamiales</taxon>
        <taxon>Orobanchaceae</taxon>
        <taxon>Buchnereae</taxon>
        <taxon>Striga</taxon>
    </lineage>
</organism>
<evidence type="ECO:0000313" key="3">
    <source>
        <dbReference type="Proteomes" id="UP000325081"/>
    </source>
</evidence>
<keyword evidence="1" id="KW-1133">Transmembrane helix</keyword>
<dbReference type="PANTHER" id="PTHR33237:SF31">
    <property type="entry name" value="F2P16.13 PROTEIN"/>
    <property type="match status" value="1"/>
</dbReference>
<reference evidence="3" key="1">
    <citation type="journal article" date="2019" name="Curr. Biol.">
        <title>Genome Sequence of Striga asiatica Provides Insight into the Evolution of Plant Parasitism.</title>
        <authorList>
            <person name="Yoshida S."/>
            <person name="Kim S."/>
            <person name="Wafula E.K."/>
            <person name="Tanskanen J."/>
            <person name="Kim Y.M."/>
            <person name="Honaas L."/>
            <person name="Yang Z."/>
            <person name="Spallek T."/>
            <person name="Conn C.E."/>
            <person name="Ichihashi Y."/>
            <person name="Cheong K."/>
            <person name="Cui S."/>
            <person name="Der J.P."/>
            <person name="Gundlach H."/>
            <person name="Jiao Y."/>
            <person name="Hori C."/>
            <person name="Ishida J.K."/>
            <person name="Kasahara H."/>
            <person name="Kiba T."/>
            <person name="Kim M.S."/>
            <person name="Koo N."/>
            <person name="Laohavisit A."/>
            <person name="Lee Y.H."/>
            <person name="Lumba S."/>
            <person name="McCourt P."/>
            <person name="Mortimer J.C."/>
            <person name="Mutuku J.M."/>
            <person name="Nomura T."/>
            <person name="Sasaki-Sekimoto Y."/>
            <person name="Seto Y."/>
            <person name="Wang Y."/>
            <person name="Wakatake T."/>
            <person name="Sakakibara H."/>
            <person name="Demura T."/>
            <person name="Yamaguchi S."/>
            <person name="Yoneyama K."/>
            <person name="Manabe R.I."/>
            <person name="Nelson D.C."/>
            <person name="Schulman A.H."/>
            <person name="Timko M.P."/>
            <person name="dePamphilis C.W."/>
            <person name="Choi D."/>
            <person name="Shirasu K."/>
        </authorList>
    </citation>
    <scope>NUCLEOTIDE SEQUENCE [LARGE SCALE GENOMIC DNA]</scope>
    <source>
        <strain evidence="3">cv. UVA1</strain>
    </source>
</reference>
<dbReference type="AlphaFoldDB" id="A0A5A7QBC3"/>
<protein>
    <submittedName>
        <fullName evidence="2">Solute carrier family 2</fullName>
    </submittedName>
</protein>
<evidence type="ECO:0000256" key="1">
    <source>
        <dbReference type="SAM" id="Phobius"/>
    </source>
</evidence>